<keyword evidence="1" id="KW-0812">Transmembrane</keyword>
<feature type="transmembrane region" description="Helical" evidence="1">
    <location>
        <begin position="198"/>
        <end position="217"/>
    </location>
</feature>
<dbReference type="InterPro" id="IPR022134">
    <property type="entry name" value="DUF3667"/>
</dbReference>
<dbReference type="AlphaFoldDB" id="A0A368ZID6"/>
<dbReference type="Pfam" id="PF12412">
    <property type="entry name" value="DUF3667"/>
    <property type="match status" value="1"/>
</dbReference>
<proteinExistence type="predicted"/>
<comment type="caution">
    <text evidence="2">The sequence shown here is derived from an EMBL/GenBank/DDBJ whole genome shotgun (WGS) entry which is preliminary data.</text>
</comment>
<dbReference type="RefSeq" id="WP_114308730.1">
    <property type="nucleotide sequence ID" value="NZ_QPJO01000002.1"/>
</dbReference>
<evidence type="ECO:0000313" key="3">
    <source>
        <dbReference type="Proteomes" id="UP000253436"/>
    </source>
</evidence>
<name>A0A368ZID6_9FLAO</name>
<evidence type="ECO:0000313" key="2">
    <source>
        <dbReference type="EMBL" id="RCW92038.1"/>
    </source>
</evidence>
<organism evidence="2 3">
    <name type="scientific">Winogradskyella arenosi</name>
    <dbReference type="NCBI Taxonomy" id="533325"/>
    <lineage>
        <taxon>Bacteria</taxon>
        <taxon>Pseudomonadati</taxon>
        <taxon>Bacteroidota</taxon>
        <taxon>Flavobacteriia</taxon>
        <taxon>Flavobacteriales</taxon>
        <taxon>Flavobacteriaceae</taxon>
        <taxon>Winogradskyella</taxon>
    </lineage>
</organism>
<dbReference type="OrthoDB" id="1143019at2"/>
<gene>
    <name evidence="2" type="ORF">DFQ08_10257</name>
</gene>
<feature type="transmembrane region" description="Helical" evidence="1">
    <location>
        <begin position="171"/>
        <end position="192"/>
    </location>
</feature>
<keyword evidence="1" id="KW-0472">Membrane</keyword>
<sequence length="261" mass="30234">MKCKNCQSELRVAQKYCGECGAKVIYNRLQPKALVQQVNAQYLSIDNRLLLTFVNLFRQPEDVILGYINGTRKKYIDVLQYFTVALTLAGIQVFLMNTFFKDSLGFSTDLANEWSLTAADFKNNQNLFTPDYYTKYQGLFYIITVPFYALGTWLTYYIINERHYNFTEHMVISLYYSAQTIIITALTGIILMLFGVDYIIVTSCLSIPFYVYLFYILKRLFKSTFWETFARFMLVMTLFTISLLALVMVVALAVAVIKLMA</sequence>
<feature type="transmembrane region" description="Helical" evidence="1">
    <location>
        <begin position="78"/>
        <end position="100"/>
    </location>
</feature>
<keyword evidence="1" id="KW-1133">Transmembrane helix</keyword>
<protein>
    <submittedName>
        <fullName evidence="2">Uncharacterized protein DUF3667</fullName>
    </submittedName>
</protein>
<dbReference type="Proteomes" id="UP000253436">
    <property type="component" value="Unassembled WGS sequence"/>
</dbReference>
<keyword evidence="3" id="KW-1185">Reference proteome</keyword>
<accession>A0A368ZID6</accession>
<feature type="transmembrane region" description="Helical" evidence="1">
    <location>
        <begin position="229"/>
        <end position="257"/>
    </location>
</feature>
<reference evidence="2 3" key="1">
    <citation type="submission" date="2018-07" db="EMBL/GenBank/DDBJ databases">
        <title>Genomic Encyclopedia of Type Strains, Phase III (KMG-III): the genomes of soil and plant-associated and newly described type strains.</title>
        <authorList>
            <person name="Whitman W."/>
        </authorList>
    </citation>
    <scope>NUCLEOTIDE SEQUENCE [LARGE SCALE GENOMIC DNA]</scope>
    <source>
        <strain evidence="2 3">CECT 7958</strain>
    </source>
</reference>
<dbReference type="EMBL" id="QPJO01000002">
    <property type="protein sequence ID" value="RCW92038.1"/>
    <property type="molecule type" value="Genomic_DNA"/>
</dbReference>
<evidence type="ECO:0000256" key="1">
    <source>
        <dbReference type="SAM" id="Phobius"/>
    </source>
</evidence>
<feature type="transmembrane region" description="Helical" evidence="1">
    <location>
        <begin position="138"/>
        <end position="159"/>
    </location>
</feature>